<sequence length="281" mass="32441">MVKTNFIASITLGMIVTSTLAAPTDYDDIIEARGFEEEPSLEARRYDVFRLSWKPDAPENRRIRQRANAVASHDHKAGQLRTRMFKAAGKAITSNAPGLALDQAMNAVDQHSRTSPAPNMNLPKHAPGQAKDKQHAALKQMHQQSKDIKQSLSEEQKKSAELRAKMKKRSMILHAANAFKSKGGKSNHRREYMDMYERGFDENLDARDFDEDLYARYFDEDIEERDFDEDLYARNFNEDLEARDSDEDIYARYFDEDLDARDFDEDPEARGYWDLELDGLY</sequence>
<feature type="chain" id="PRO_5012541078" description="CCD97-like C-terminal domain-containing protein" evidence="2">
    <location>
        <begin position="22"/>
        <end position="281"/>
    </location>
</feature>
<dbReference type="Proteomes" id="UP000242287">
    <property type="component" value="Unassembled WGS sequence"/>
</dbReference>
<dbReference type="STRING" id="703135.A0A2A9NH90"/>
<gene>
    <name evidence="3" type="ORF">AMATHDRAFT_50574</name>
</gene>
<protein>
    <recommendedName>
        <fullName evidence="5">CCD97-like C-terminal domain-containing protein</fullName>
    </recommendedName>
</protein>
<dbReference type="AlphaFoldDB" id="A0A2A9NH90"/>
<evidence type="ECO:0000256" key="1">
    <source>
        <dbReference type="SAM" id="MobiDB-lite"/>
    </source>
</evidence>
<feature type="compositionally biased region" description="Basic and acidic residues" evidence="1">
    <location>
        <begin position="144"/>
        <end position="158"/>
    </location>
</feature>
<name>A0A2A9NH90_9AGAR</name>
<evidence type="ECO:0000313" key="4">
    <source>
        <dbReference type="Proteomes" id="UP000242287"/>
    </source>
</evidence>
<organism evidence="3 4">
    <name type="scientific">Amanita thiersii Skay4041</name>
    <dbReference type="NCBI Taxonomy" id="703135"/>
    <lineage>
        <taxon>Eukaryota</taxon>
        <taxon>Fungi</taxon>
        <taxon>Dikarya</taxon>
        <taxon>Basidiomycota</taxon>
        <taxon>Agaricomycotina</taxon>
        <taxon>Agaricomycetes</taxon>
        <taxon>Agaricomycetidae</taxon>
        <taxon>Agaricales</taxon>
        <taxon>Pluteineae</taxon>
        <taxon>Amanitaceae</taxon>
        <taxon>Amanita</taxon>
    </lineage>
</organism>
<feature type="region of interest" description="Disordered" evidence="1">
    <location>
        <begin position="108"/>
        <end position="158"/>
    </location>
</feature>
<dbReference type="EMBL" id="KZ302136">
    <property type="protein sequence ID" value="PFH47080.1"/>
    <property type="molecule type" value="Genomic_DNA"/>
</dbReference>
<evidence type="ECO:0000256" key="2">
    <source>
        <dbReference type="SAM" id="SignalP"/>
    </source>
</evidence>
<reference evidence="3 4" key="1">
    <citation type="submission" date="2014-02" db="EMBL/GenBank/DDBJ databases">
        <title>Transposable element dynamics among asymbiotic and ectomycorrhizal Amanita fungi.</title>
        <authorList>
            <consortium name="DOE Joint Genome Institute"/>
            <person name="Hess J."/>
            <person name="Skrede I."/>
            <person name="Wolfe B."/>
            <person name="LaButti K."/>
            <person name="Ohm R.A."/>
            <person name="Grigoriev I.V."/>
            <person name="Pringle A."/>
        </authorList>
    </citation>
    <scope>NUCLEOTIDE SEQUENCE [LARGE SCALE GENOMIC DNA]</scope>
    <source>
        <strain evidence="3 4">SKay4041</strain>
    </source>
</reference>
<evidence type="ECO:0000313" key="3">
    <source>
        <dbReference type="EMBL" id="PFH47080.1"/>
    </source>
</evidence>
<proteinExistence type="predicted"/>
<keyword evidence="4" id="KW-1185">Reference proteome</keyword>
<feature type="signal peptide" evidence="2">
    <location>
        <begin position="1"/>
        <end position="21"/>
    </location>
</feature>
<accession>A0A2A9NH90</accession>
<keyword evidence="2" id="KW-0732">Signal</keyword>
<evidence type="ECO:0008006" key="5">
    <source>
        <dbReference type="Google" id="ProtNLM"/>
    </source>
</evidence>